<comment type="caution">
    <text evidence="1">The sequence shown here is derived from an EMBL/GenBank/DDBJ whole genome shotgun (WGS) entry which is preliminary data.</text>
</comment>
<dbReference type="Proteomes" id="UP000236654">
    <property type="component" value="Unassembled WGS sequence"/>
</dbReference>
<dbReference type="InterPro" id="IPR023198">
    <property type="entry name" value="PGP-like_dom2"/>
</dbReference>
<evidence type="ECO:0000313" key="1">
    <source>
        <dbReference type="EMBL" id="PKR80191.1"/>
    </source>
</evidence>
<dbReference type="Gene3D" id="3.40.50.1000">
    <property type="entry name" value="HAD superfamily/HAD-like"/>
    <property type="match status" value="1"/>
</dbReference>
<dbReference type="CDD" id="cd02603">
    <property type="entry name" value="HAD_sEH-N_like"/>
    <property type="match status" value="1"/>
</dbReference>
<sequence length="215" mass="24808">MSSFFYIMETKNIILDLGGVILNIDYNKTIEAFKKLGIKNFQELYTQAQQSEVFDAFEKGLISADEFLDFLKNILPSTVERNQIIDAWNMMLLDLPKERLTFLTTLKQNYNLVLLSNTNTIHLDHFAKELKAKHQIDSLDSFFKKTYFSCNMGMRKPDQEIFKEVCKDSNFNPSETIFIDDSIQHVEGAKEAGIKAHHLNTEDLDIIQLLNSLLA</sequence>
<dbReference type="InterPro" id="IPR023214">
    <property type="entry name" value="HAD_sf"/>
</dbReference>
<dbReference type="InterPro" id="IPR036412">
    <property type="entry name" value="HAD-like_sf"/>
</dbReference>
<dbReference type="AlphaFoldDB" id="A0A2I0R0S7"/>
<dbReference type="OrthoDB" id="9797415at2"/>
<dbReference type="InterPro" id="IPR006439">
    <property type="entry name" value="HAD-SF_hydro_IA"/>
</dbReference>
<protein>
    <recommendedName>
        <fullName evidence="3">HAD family phosphatase</fullName>
    </recommendedName>
</protein>
<gene>
    <name evidence="1" type="ORF">CW751_11045</name>
</gene>
<dbReference type="SFLD" id="SFLDS00003">
    <property type="entry name" value="Haloacid_Dehalogenase"/>
    <property type="match status" value="1"/>
</dbReference>
<dbReference type="SUPFAM" id="SSF56784">
    <property type="entry name" value="HAD-like"/>
    <property type="match status" value="1"/>
</dbReference>
<proteinExistence type="predicted"/>
<dbReference type="Gene3D" id="1.10.150.240">
    <property type="entry name" value="Putative phosphatase, domain 2"/>
    <property type="match status" value="1"/>
</dbReference>
<dbReference type="NCBIfam" id="TIGR01509">
    <property type="entry name" value="HAD-SF-IA-v3"/>
    <property type="match status" value="1"/>
</dbReference>
<dbReference type="PANTHER" id="PTHR43611">
    <property type="entry name" value="ALPHA-D-GLUCOSE 1-PHOSPHATE PHOSPHATASE"/>
    <property type="match status" value="1"/>
</dbReference>
<organism evidence="1 2">
    <name type="scientific">Brumimicrobium salinarum</name>
    <dbReference type="NCBI Taxonomy" id="2058658"/>
    <lineage>
        <taxon>Bacteria</taxon>
        <taxon>Pseudomonadati</taxon>
        <taxon>Bacteroidota</taxon>
        <taxon>Flavobacteriia</taxon>
        <taxon>Flavobacteriales</taxon>
        <taxon>Crocinitomicaceae</taxon>
        <taxon>Brumimicrobium</taxon>
    </lineage>
</organism>
<dbReference type="EMBL" id="PJNI01000012">
    <property type="protein sequence ID" value="PKR80191.1"/>
    <property type="molecule type" value="Genomic_DNA"/>
</dbReference>
<name>A0A2I0R0S7_9FLAO</name>
<dbReference type="PANTHER" id="PTHR43611:SF3">
    <property type="entry name" value="FLAVIN MONONUCLEOTIDE HYDROLASE 1, CHLOROPLATIC"/>
    <property type="match status" value="1"/>
</dbReference>
<reference evidence="1 2" key="1">
    <citation type="submission" date="2017-12" db="EMBL/GenBank/DDBJ databases">
        <title>The draft genome sequence of Brumimicrobium saltpan LHR20.</title>
        <authorList>
            <person name="Do Z.-J."/>
            <person name="Luo H.-R."/>
        </authorList>
    </citation>
    <scope>NUCLEOTIDE SEQUENCE [LARGE SCALE GENOMIC DNA]</scope>
    <source>
        <strain evidence="1 2">LHR20</strain>
    </source>
</reference>
<evidence type="ECO:0000313" key="2">
    <source>
        <dbReference type="Proteomes" id="UP000236654"/>
    </source>
</evidence>
<dbReference type="SFLD" id="SFLDG01129">
    <property type="entry name" value="C1.5:_HAD__Beta-PGM__Phosphata"/>
    <property type="match status" value="1"/>
</dbReference>
<evidence type="ECO:0008006" key="3">
    <source>
        <dbReference type="Google" id="ProtNLM"/>
    </source>
</evidence>
<accession>A0A2I0R0S7</accession>
<keyword evidence="2" id="KW-1185">Reference proteome</keyword>
<dbReference type="Pfam" id="PF00702">
    <property type="entry name" value="Hydrolase"/>
    <property type="match status" value="1"/>
</dbReference>